<dbReference type="AlphaFoldDB" id="A0AAD7MT96"/>
<evidence type="ECO:0000313" key="4">
    <source>
        <dbReference type="Proteomes" id="UP001215280"/>
    </source>
</evidence>
<keyword evidence="2" id="KW-0812">Transmembrane</keyword>
<keyword evidence="4" id="KW-1185">Reference proteome</keyword>
<feature type="transmembrane region" description="Helical" evidence="2">
    <location>
        <begin position="228"/>
        <end position="249"/>
    </location>
</feature>
<feature type="transmembrane region" description="Helical" evidence="2">
    <location>
        <begin position="441"/>
        <end position="461"/>
    </location>
</feature>
<feature type="transmembrane region" description="Helical" evidence="2">
    <location>
        <begin position="120"/>
        <end position="143"/>
    </location>
</feature>
<protein>
    <submittedName>
        <fullName evidence="3">Uncharacterized protein</fullName>
    </submittedName>
</protein>
<feature type="compositionally biased region" description="Low complexity" evidence="1">
    <location>
        <begin position="88"/>
        <end position="97"/>
    </location>
</feature>
<accession>A0AAD7MT96</accession>
<reference evidence="3" key="1">
    <citation type="submission" date="2023-03" db="EMBL/GenBank/DDBJ databases">
        <title>Massive genome expansion in bonnet fungi (Mycena s.s.) driven by repeated elements and novel gene families across ecological guilds.</title>
        <authorList>
            <consortium name="Lawrence Berkeley National Laboratory"/>
            <person name="Harder C.B."/>
            <person name="Miyauchi S."/>
            <person name="Viragh M."/>
            <person name="Kuo A."/>
            <person name="Thoen E."/>
            <person name="Andreopoulos B."/>
            <person name="Lu D."/>
            <person name="Skrede I."/>
            <person name="Drula E."/>
            <person name="Henrissat B."/>
            <person name="Morin E."/>
            <person name="Kohler A."/>
            <person name="Barry K."/>
            <person name="LaButti K."/>
            <person name="Morin E."/>
            <person name="Salamov A."/>
            <person name="Lipzen A."/>
            <person name="Mereny Z."/>
            <person name="Hegedus B."/>
            <person name="Baldrian P."/>
            <person name="Stursova M."/>
            <person name="Weitz H."/>
            <person name="Taylor A."/>
            <person name="Grigoriev I.V."/>
            <person name="Nagy L.G."/>
            <person name="Martin F."/>
            <person name="Kauserud H."/>
        </authorList>
    </citation>
    <scope>NUCLEOTIDE SEQUENCE</scope>
    <source>
        <strain evidence="3">CBHHK188m</strain>
    </source>
</reference>
<feature type="transmembrane region" description="Helical" evidence="2">
    <location>
        <begin position="197"/>
        <end position="216"/>
    </location>
</feature>
<sequence length="529" mass="59982">MLQIPSSGFVGVAVSLVFSSLSVPKNSFRATPTTDIVFLPTKCVPSAGMIPFPHVAATGYAAIVFTSLFCILRAKDSNYSSRSRTHATSPPSRSGVGPPSPSPDPGSTSSTNKSPRWNPWAWLLLLVLFLFVLALGVAAYIYWTIHIATRVSHAIADGVFPLSKYLSLIEEYFFKGWAYFSAVKLHISLHGGRCFKILLLALASHSVCIIIVGILRRIRPHVFAVARCIDLPICALLVWVPVVASSSYLNWMFWMDYYFTCWYNSNSVITVRVINWNLLGLSSYLSSWAAAHFIETSIVVGVVIIHSSVVCLWTVFDILFGIPSTVSGLVRRFPDRRRRFLCWCIFMTLSYATYILISFPMMQYGMLNPQAKQTLWGSFSSQEARNGSRHIFWILVGMYQQWKAEQIEDFHGLTAGLQNTFVALFKSWLELWSAMPIPQKFLIMAPAIIFYAYCFHVINYGRSVRKRHRKRYHRWQTSRFSFLSSSLSDPVENRLAAPERPVEAVNAASRQAPRWRRVRLDEDNLEEHA</sequence>
<evidence type="ECO:0000313" key="3">
    <source>
        <dbReference type="EMBL" id="KAJ7731095.1"/>
    </source>
</evidence>
<comment type="caution">
    <text evidence="3">The sequence shown here is derived from an EMBL/GenBank/DDBJ whole genome shotgun (WGS) entry which is preliminary data.</text>
</comment>
<keyword evidence="2" id="KW-1133">Transmembrane helix</keyword>
<gene>
    <name evidence="3" type="ORF">DFH07DRAFT_847565</name>
</gene>
<evidence type="ECO:0000256" key="2">
    <source>
        <dbReference type="SAM" id="Phobius"/>
    </source>
</evidence>
<dbReference type="Proteomes" id="UP001215280">
    <property type="component" value="Unassembled WGS sequence"/>
</dbReference>
<feature type="transmembrane region" description="Helical" evidence="2">
    <location>
        <begin position="53"/>
        <end position="74"/>
    </location>
</feature>
<keyword evidence="2" id="KW-0472">Membrane</keyword>
<feature type="transmembrane region" description="Helical" evidence="2">
    <location>
        <begin position="298"/>
        <end position="320"/>
    </location>
</feature>
<name>A0AAD7MT96_9AGAR</name>
<proteinExistence type="predicted"/>
<organism evidence="3 4">
    <name type="scientific">Mycena maculata</name>
    <dbReference type="NCBI Taxonomy" id="230809"/>
    <lineage>
        <taxon>Eukaryota</taxon>
        <taxon>Fungi</taxon>
        <taxon>Dikarya</taxon>
        <taxon>Basidiomycota</taxon>
        <taxon>Agaricomycotina</taxon>
        <taxon>Agaricomycetes</taxon>
        <taxon>Agaricomycetidae</taxon>
        <taxon>Agaricales</taxon>
        <taxon>Marasmiineae</taxon>
        <taxon>Mycenaceae</taxon>
        <taxon>Mycena</taxon>
    </lineage>
</organism>
<evidence type="ECO:0000256" key="1">
    <source>
        <dbReference type="SAM" id="MobiDB-lite"/>
    </source>
</evidence>
<dbReference type="EMBL" id="JARJLG010000185">
    <property type="protein sequence ID" value="KAJ7731095.1"/>
    <property type="molecule type" value="Genomic_DNA"/>
</dbReference>
<feature type="region of interest" description="Disordered" evidence="1">
    <location>
        <begin position="81"/>
        <end position="112"/>
    </location>
</feature>
<feature type="transmembrane region" description="Helical" evidence="2">
    <location>
        <begin position="340"/>
        <end position="359"/>
    </location>
</feature>